<reference evidence="2" key="1">
    <citation type="submission" date="2017-04" db="EMBL/GenBank/DDBJ databases">
        <authorList>
            <person name="Varghese N."/>
            <person name="Submissions S."/>
        </authorList>
    </citation>
    <scope>NUCLEOTIDE SEQUENCE [LARGE SCALE GENOMIC DNA]</scope>
</reference>
<proteinExistence type="predicted"/>
<name>A0A1Y6EXU5_9HYPH</name>
<dbReference type="OrthoDB" id="7949234at2"/>
<organism evidence="1 2">
    <name type="scientific">Devosia lucknowensis</name>
    <dbReference type="NCBI Taxonomy" id="1096929"/>
    <lineage>
        <taxon>Bacteria</taxon>
        <taxon>Pseudomonadati</taxon>
        <taxon>Pseudomonadota</taxon>
        <taxon>Alphaproteobacteria</taxon>
        <taxon>Hyphomicrobiales</taxon>
        <taxon>Devosiaceae</taxon>
        <taxon>Devosia</taxon>
    </lineage>
</organism>
<sequence length="279" mass="29629">MTTRQFRDPQGRRIAIYEVPTNVGDPDDPMAPCNAPLHDPDSNLDHLYFHSDFDPMEVAFGPINVVVGHAAIPAGSGGGGVGSFTNTMVYGSIVRSHELFSHDLGYPPDFFLIIGDDVVHPGFPVQYDLADGRARLVTAYATDNKIMLHEFGIQTSSALAATNVTYTLLILRRPPAPAGSVLFDFDPSTGIVEMAFGKFRSDRRYLQIVSGGTPFGVPLGRTIGFDNGTFRSASPSGALRDIVPADFRVSFGSGGPSYGPAGNYGGAFTGDGAVLVQAP</sequence>
<evidence type="ECO:0000313" key="1">
    <source>
        <dbReference type="EMBL" id="SMQ65830.1"/>
    </source>
</evidence>
<protein>
    <submittedName>
        <fullName evidence="1">Uncharacterized protein</fullName>
    </submittedName>
</protein>
<dbReference type="EMBL" id="FXWK01000001">
    <property type="protein sequence ID" value="SMQ65830.1"/>
    <property type="molecule type" value="Genomic_DNA"/>
</dbReference>
<keyword evidence="2" id="KW-1185">Reference proteome</keyword>
<dbReference type="RefSeq" id="WP_086469663.1">
    <property type="nucleotide sequence ID" value="NZ_FXWK01000001.1"/>
</dbReference>
<gene>
    <name evidence="1" type="ORF">SAMN06295905_1327</name>
</gene>
<dbReference type="AlphaFoldDB" id="A0A1Y6EXU5"/>
<evidence type="ECO:0000313" key="2">
    <source>
        <dbReference type="Proteomes" id="UP000194474"/>
    </source>
</evidence>
<dbReference type="Proteomes" id="UP000194474">
    <property type="component" value="Unassembled WGS sequence"/>
</dbReference>
<accession>A0A1Y6EXU5</accession>